<gene>
    <name evidence="2" type="ORF">FDA94_36280</name>
</gene>
<proteinExistence type="predicted"/>
<dbReference type="Proteomes" id="UP000308705">
    <property type="component" value="Unassembled WGS sequence"/>
</dbReference>
<dbReference type="AlphaFoldDB" id="A0A4U3LSK5"/>
<dbReference type="EMBL" id="SZQA01000061">
    <property type="protein sequence ID" value="TKK78978.1"/>
    <property type="molecule type" value="Genomic_DNA"/>
</dbReference>
<organism evidence="2 3">
    <name type="scientific">Herbidospora galbida</name>
    <dbReference type="NCBI Taxonomy" id="2575442"/>
    <lineage>
        <taxon>Bacteria</taxon>
        <taxon>Bacillati</taxon>
        <taxon>Actinomycetota</taxon>
        <taxon>Actinomycetes</taxon>
        <taxon>Streptosporangiales</taxon>
        <taxon>Streptosporangiaceae</taxon>
        <taxon>Herbidospora</taxon>
    </lineage>
</organism>
<comment type="caution">
    <text evidence="2">The sequence shown here is derived from an EMBL/GenBank/DDBJ whole genome shotgun (WGS) entry which is preliminary data.</text>
</comment>
<reference evidence="2 3" key="1">
    <citation type="submission" date="2019-04" db="EMBL/GenBank/DDBJ databases">
        <title>Herbidospora sp. NEAU-GS14.nov., a novel actinomycete isolated from soil.</title>
        <authorList>
            <person name="Han L."/>
        </authorList>
    </citation>
    <scope>NUCLEOTIDE SEQUENCE [LARGE SCALE GENOMIC DNA]</scope>
    <source>
        <strain evidence="2 3">NEAU-GS14</strain>
    </source>
</reference>
<keyword evidence="3" id="KW-1185">Reference proteome</keyword>
<accession>A0A4U3LSK5</accession>
<evidence type="ECO:0000313" key="2">
    <source>
        <dbReference type="EMBL" id="TKK78978.1"/>
    </source>
</evidence>
<feature type="compositionally biased region" description="Basic residues" evidence="1">
    <location>
        <begin position="7"/>
        <end position="20"/>
    </location>
</feature>
<evidence type="ECO:0000256" key="1">
    <source>
        <dbReference type="SAM" id="MobiDB-lite"/>
    </source>
</evidence>
<feature type="region of interest" description="Disordered" evidence="1">
    <location>
        <begin position="1"/>
        <end position="23"/>
    </location>
</feature>
<evidence type="ECO:0000313" key="3">
    <source>
        <dbReference type="Proteomes" id="UP000308705"/>
    </source>
</evidence>
<sequence>MSDSRTRHCPQGRRPGRRGRPVWPAFVNDGHATADVADWIRAGGPGLAPLPPILEPHRFGPPRR</sequence>
<protein>
    <submittedName>
        <fullName evidence="2">Uncharacterized protein</fullName>
    </submittedName>
</protein>
<name>A0A4U3LSK5_9ACTN</name>